<keyword evidence="14" id="KW-1185">Reference proteome</keyword>
<dbReference type="AlphaFoldDB" id="A0A7M5XB06"/>
<evidence type="ECO:0000256" key="6">
    <source>
        <dbReference type="ARBA" id="ARBA00023053"/>
    </source>
</evidence>
<evidence type="ECO:0000256" key="1">
    <source>
        <dbReference type="ARBA" id="ARBA00004141"/>
    </source>
</evidence>
<keyword evidence="9 11" id="KW-0739">Sodium transport</keyword>
<keyword evidence="10 11" id="KW-0407">Ion channel</keyword>
<keyword evidence="2 11" id="KW-0813">Transport</keyword>
<dbReference type="OrthoDB" id="6021021at2759"/>
<dbReference type="GO" id="GO:0015280">
    <property type="term" value="F:ligand-gated sodium channel activity"/>
    <property type="evidence" value="ECO:0007669"/>
    <property type="project" value="TreeGrafter"/>
</dbReference>
<keyword evidence="3 11" id="KW-0894">Sodium channel</keyword>
<evidence type="ECO:0000256" key="3">
    <source>
        <dbReference type="ARBA" id="ARBA00022461"/>
    </source>
</evidence>
<dbReference type="Pfam" id="PF00858">
    <property type="entry name" value="ASC"/>
    <property type="match status" value="2"/>
</dbReference>
<evidence type="ECO:0000256" key="11">
    <source>
        <dbReference type="RuleBase" id="RU000679"/>
    </source>
</evidence>
<protein>
    <submittedName>
        <fullName evidence="13">Uncharacterized protein</fullName>
    </submittedName>
</protein>
<keyword evidence="8 12" id="KW-0472">Membrane</keyword>
<proteinExistence type="inferred from homology"/>
<comment type="subcellular location">
    <subcellularLocation>
        <location evidence="1">Membrane</location>
        <topology evidence="1">Multi-pass membrane protein</topology>
    </subcellularLocation>
</comment>
<evidence type="ECO:0000256" key="5">
    <source>
        <dbReference type="ARBA" id="ARBA00022989"/>
    </source>
</evidence>
<evidence type="ECO:0000256" key="8">
    <source>
        <dbReference type="ARBA" id="ARBA00023136"/>
    </source>
</evidence>
<evidence type="ECO:0000256" key="4">
    <source>
        <dbReference type="ARBA" id="ARBA00022692"/>
    </source>
</evidence>
<evidence type="ECO:0000256" key="9">
    <source>
        <dbReference type="ARBA" id="ARBA00023201"/>
    </source>
</evidence>
<name>A0A7M5XB06_9CNID</name>
<feature type="transmembrane region" description="Helical" evidence="12">
    <location>
        <begin position="440"/>
        <end position="466"/>
    </location>
</feature>
<dbReference type="Gene3D" id="1.10.287.770">
    <property type="entry name" value="YojJ-like"/>
    <property type="match status" value="1"/>
</dbReference>
<keyword evidence="6" id="KW-0915">Sodium</keyword>
<keyword evidence="4 11" id="KW-0812">Transmembrane</keyword>
<comment type="similarity">
    <text evidence="11">Belongs to the amiloride-sensitive sodium channel (TC 1.A.6) family.</text>
</comment>
<evidence type="ECO:0000256" key="2">
    <source>
        <dbReference type="ARBA" id="ARBA00022448"/>
    </source>
</evidence>
<evidence type="ECO:0000256" key="10">
    <source>
        <dbReference type="ARBA" id="ARBA00023303"/>
    </source>
</evidence>
<sequence length="482" mass="54872">YFELSKMDARSVEKEIQFLKGRLSSLETLFKKQGKTNQGYLINVQEKGGHPHAHAQIPIEEKQQSAEDSAEESISNERQSYAEGLSIHGLSRIVSGKPLSRLIWTVLVISSLTVAILITKEHWDAYLRHDSVTTTTITTQNEIPMPAVTICNYGDINRARRHFDGRSPLYSKPALVDLNMRGCGQDLNACMGNNTAIIKVQNVSADYVRWATQNDLVKFDETTNCYTISNYVQTVPSDILSVQIVADRTWDLWTELYINSAEETFLEASSTVYWASEGFYHVNIEKKIIQRLGLPYTDCVEGAGSYAQNKFEGNYTVKKCKKGCLFEKVFEKCGNVPLMYKKHMREPHRFDNQTYVSNTDGEACLRSLENDYGVTAECDDVCHLQPCYEEDIKMSLDYHWSKDPNFLEFVLTFQTFLVEQVDEVPAYTWQDLFANFGGCVGLMTGASILSFFELFIYFALIVMDYFDIYSKCKCSKVSPKGE</sequence>
<dbReference type="GO" id="GO:0005886">
    <property type="term" value="C:plasma membrane"/>
    <property type="evidence" value="ECO:0007669"/>
    <property type="project" value="TreeGrafter"/>
</dbReference>
<reference evidence="13" key="1">
    <citation type="submission" date="2021-01" db="UniProtKB">
        <authorList>
            <consortium name="EnsemblMetazoa"/>
        </authorList>
    </citation>
    <scope>IDENTIFICATION</scope>
</reference>
<dbReference type="Proteomes" id="UP000594262">
    <property type="component" value="Unplaced"/>
</dbReference>
<accession>A0A7M5XB06</accession>
<organism evidence="13 14">
    <name type="scientific">Clytia hemisphaerica</name>
    <dbReference type="NCBI Taxonomy" id="252671"/>
    <lineage>
        <taxon>Eukaryota</taxon>
        <taxon>Metazoa</taxon>
        <taxon>Cnidaria</taxon>
        <taxon>Hydrozoa</taxon>
        <taxon>Hydroidolina</taxon>
        <taxon>Leptothecata</taxon>
        <taxon>Obeliida</taxon>
        <taxon>Clytiidae</taxon>
        <taxon>Clytia</taxon>
    </lineage>
</organism>
<keyword evidence="5 12" id="KW-1133">Transmembrane helix</keyword>
<keyword evidence="7 11" id="KW-0406">Ion transport</keyword>
<dbReference type="PANTHER" id="PTHR11690">
    <property type="entry name" value="AMILORIDE-SENSITIVE SODIUM CHANNEL-RELATED"/>
    <property type="match status" value="1"/>
</dbReference>
<evidence type="ECO:0000313" key="13">
    <source>
        <dbReference type="EnsemblMetazoa" id="CLYHEMP020294.1"/>
    </source>
</evidence>
<evidence type="ECO:0000313" key="14">
    <source>
        <dbReference type="Proteomes" id="UP000594262"/>
    </source>
</evidence>
<dbReference type="EnsemblMetazoa" id="CLYHEMT020294.1">
    <property type="protein sequence ID" value="CLYHEMP020294.1"/>
    <property type="gene ID" value="CLYHEMG020294"/>
</dbReference>
<evidence type="ECO:0000256" key="7">
    <source>
        <dbReference type="ARBA" id="ARBA00023065"/>
    </source>
</evidence>
<dbReference type="InterPro" id="IPR001873">
    <property type="entry name" value="ENaC"/>
</dbReference>
<evidence type="ECO:0000256" key="12">
    <source>
        <dbReference type="SAM" id="Phobius"/>
    </source>
</evidence>